<dbReference type="OrthoDB" id="6774481at2759"/>
<evidence type="ECO:0000313" key="2">
    <source>
        <dbReference type="Proteomes" id="UP000801492"/>
    </source>
</evidence>
<keyword evidence="2" id="KW-1185">Reference proteome</keyword>
<name>A0A8K0CKE7_IGNLU</name>
<dbReference type="EMBL" id="VTPC01071557">
    <property type="protein sequence ID" value="KAF2889029.1"/>
    <property type="molecule type" value="Genomic_DNA"/>
</dbReference>
<feature type="non-terminal residue" evidence="1">
    <location>
        <position position="172"/>
    </location>
</feature>
<reference evidence="1" key="1">
    <citation type="submission" date="2019-08" db="EMBL/GenBank/DDBJ databases">
        <title>The genome of the North American firefly Photinus pyralis.</title>
        <authorList>
            <consortium name="Photinus pyralis genome working group"/>
            <person name="Fallon T.R."/>
            <person name="Sander Lower S.E."/>
            <person name="Weng J.-K."/>
        </authorList>
    </citation>
    <scope>NUCLEOTIDE SEQUENCE</scope>
    <source>
        <strain evidence="1">TRF0915ILg1</strain>
        <tissue evidence="1">Whole body</tissue>
    </source>
</reference>
<dbReference type="PANTHER" id="PTHR10773:SF19">
    <property type="match status" value="1"/>
</dbReference>
<dbReference type="Proteomes" id="UP000801492">
    <property type="component" value="Unassembled WGS sequence"/>
</dbReference>
<comment type="caution">
    <text evidence="1">The sequence shown here is derived from an EMBL/GenBank/DDBJ whole genome shotgun (WGS) entry which is preliminary data.</text>
</comment>
<gene>
    <name evidence="1" type="ORF">ILUMI_17144</name>
</gene>
<evidence type="ECO:0000313" key="1">
    <source>
        <dbReference type="EMBL" id="KAF2889029.1"/>
    </source>
</evidence>
<accession>A0A8K0CKE7</accession>
<organism evidence="1 2">
    <name type="scientific">Ignelater luminosus</name>
    <name type="common">Cucubano</name>
    <name type="synonym">Pyrophorus luminosus</name>
    <dbReference type="NCBI Taxonomy" id="2038154"/>
    <lineage>
        <taxon>Eukaryota</taxon>
        <taxon>Metazoa</taxon>
        <taxon>Ecdysozoa</taxon>
        <taxon>Arthropoda</taxon>
        <taxon>Hexapoda</taxon>
        <taxon>Insecta</taxon>
        <taxon>Pterygota</taxon>
        <taxon>Neoptera</taxon>
        <taxon>Endopterygota</taxon>
        <taxon>Coleoptera</taxon>
        <taxon>Polyphaga</taxon>
        <taxon>Elateriformia</taxon>
        <taxon>Elateroidea</taxon>
        <taxon>Elateridae</taxon>
        <taxon>Agrypninae</taxon>
        <taxon>Pyrophorini</taxon>
        <taxon>Ignelater</taxon>
    </lineage>
</organism>
<feature type="non-terminal residue" evidence="1">
    <location>
        <position position="1"/>
    </location>
</feature>
<protein>
    <submittedName>
        <fullName evidence="1">Uncharacterized protein</fullName>
    </submittedName>
</protein>
<sequence length="172" mass="20180">TLSKKCESQWKRNIKKQRINTGMSYKTISNKFVPPRSLRKPCGEKCRLNYSKKFSEESRHASKVVPNYRHTLEGSTRSNSMAFYLEIHNNLVRVSKIQNAFLSEEQMEKHEKQRKSVPAIKKSIRKHIESFLQIESHYLRNQTSREYVDGGLAIAAMHRLYIEDCNTKGLLY</sequence>
<proteinExistence type="predicted"/>
<dbReference type="AlphaFoldDB" id="A0A8K0CKE7"/>
<dbReference type="PANTHER" id="PTHR10773">
    <property type="entry name" value="DNA-DIRECTED RNA POLYMERASES I, II, AND III SUBUNIT RPABC2"/>
    <property type="match status" value="1"/>
</dbReference>